<keyword evidence="2" id="KW-1133">Transmembrane helix</keyword>
<gene>
    <name evidence="3" type="ORF">UFOPK2602_01667</name>
    <name evidence="4" type="ORF">UFOPK2806_02270</name>
    <name evidence="5" type="ORF">UFOPK4306_02030</name>
</gene>
<keyword evidence="2" id="KW-0812">Transmembrane</keyword>
<sequence length="383" mass="40400">MNGRQHDPLDHSIRSALHDIVSESPTPGELPVPSTELSRSAASSRPRRFLLVAAATLVLGGVAGTLAIANRSADRPTTTLDPAEATEELTEAQALLDETLFVETAPSTVVRANTSNELPASGGLSDPSSPLPALTQPERPAPDVTIDTTPVTVILSNSAVFNVSVPRQIRAGETLLIEWSVEDSNGIEQTSARVGGASGFVHWCDFPIMGSRISGDERLGRYRAGCAVPANAPNGKYTVFFLVSSREGTPTEPLGTSQVTFEVVSGSNDDSPPTISQVSMPSAASVGDTITITWRAADPSGVDYSYAWFANGGFALADGTRVVDYGDLGVTRISGNEIDGVYSQTVRFYDRSPLGTYTVWFGRRDGVGNRSIDQVAATIVLSA</sequence>
<proteinExistence type="predicted"/>
<dbReference type="EMBL" id="CAEZXX010000129">
    <property type="protein sequence ID" value="CAB4720012.1"/>
    <property type="molecule type" value="Genomic_DNA"/>
</dbReference>
<reference evidence="4" key="1">
    <citation type="submission" date="2020-05" db="EMBL/GenBank/DDBJ databases">
        <authorList>
            <person name="Chiriac C."/>
            <person name="Salcher M."/>
            <person name="Ghai R."/>
            <person name="Kavagutti S V."/>
        </authorList>
    </citation>
    <scope>NUCLEOTIDE SEQUENCE</scope>
</reference>
<feature type="compositionally biased region" description="Low complexity" evidence="1">
    <location>
        <begin position="118"/>
        <end position="134"/>
    </location>
</feature>
<evidence type="ECO:0000256" key="2">
    <source>
        <dbReference type="SAM" id="Phobius"/>
    </source>
</evidence>
<organism evidence="4">
    <name type="scientific">freshwater metagenome</name>
    <dbReference type="NCBI Taxonomy" id="449393"/>
    <lineage>
        <taxon>unclassified sequences</taxon>
        <taxon>metagenomes</taxon>
        <taxon>ecological metagenomes</taxon>
    </lineage>
</organism>
<keyword evidence="2" id="KW-0472">Membrane</keyword>
<protein>
    <submittedName>
        <fullName evidence="4">Unannotated protein</fullName>
    </submittedName>
</protein>
<evidence type="ECO:0000313" key="4">
    <source>
        <dbReference type="EMBL" id="CAB4768232.1"/>
    </source>
</evidence>
<evidence type="ECO:0000313" key="3">
    <source>
        <dbReference type="EMBL" id="CAB4720012.1"/>
    </source>
</evidence>
<feature type="transmembrane region" description="Helical" evidence="2">
    <location>
        <begin position="49"/>
        <end position="69"/>
    </location>
</feature>
<evidence type="ECO:0000256" key="1">
    <source>
        <dbReference type="SAM" id="MobiDB-lite"/>
    </source>
</evidence>
<dbReference type="EMBL" id="CAEZYY010000046">
    <property type="protein sequence ID" value="CAB4768232.1"/>
    <property type="molecule type" value="Genomic_DNA"/>
</dbReference>
<feature type="region of interest" description="Disordered" evidence="1">
    <location>
        <begin position="22"/>
        <end position="43"/>
    </location>
</feature>
<name>A0A6J6V7M8_9ZZZZ</name>
<evidence type="ECO:0000313" key="5">
    <source>
        <dbReference type="EMBL" id="CAB5067261.1"/>
    </source>
</evidence>
<accession>A0A6J6V7M8</accession>
<dbReference type="EMBL" id="CAFBQP010000095">
    <property type="protein sequence ID" value="CAB5067261.1"/>
    <property type="molecule type" value="Genomic_DNA"/>
</dbReference>
<feature type="region of interest" description="Disordered" evidence="1">
    <location>
        <begin position="115"/>
        <end position="145"/>
    </location>
</feature>
<dbReference type="AlphaFoldDB" id="A0A6J6V7M8"/>